<dbReference type="InterPro" id="IPR027417">
    <property type="entry name" value="P-loop_NTPase"/>
</dbReference>
<dbReference type="InterPro" id="IPR041628">
    <property type="entry name" value="ChlI/MoxR_AAA_lid"/>
</dbReference>
<dbReference type="Proteomes" id="UP001251085">
    <property type="component" value="Unassembled WGS sequence"/>
</dbReference>
<evidence type="ECO:0000259" key="1">
    <source>
        <dbReference type="SMART" id="SM00382"/>
    </source>
</evidence>
<dbReference type="InterPro" id="IPR003593">
    <property type="entry name" value="AAA+_ATPase"/>
</dbReference>
<dbReference type="Gene3D" id="3.40.50.300">
    <property type="entry name" value="P-loop containing nucleotide triphosphate hydrolases"/>
    <property type="match status" value="1"/>
</dbReference>
<dbReference type="SUPFAM" id="SSF52540">
    <property type="entry name" value="P-loop containing nucleoside triphosphate hydrolases"/>
    <property type="match status" value="1"/>
</dbReference>
<sequence>MSHLEHVDAQAVARLAEGVANGLIGHERLAERLVIALLVGGHVLLEGPPGIAKTRAVKRLAASLSGSHARIQSTPDLLPSDLTGTQVFRAESGGFDFVPGPIFHSLVLVDEINRAPPKVQSALLEAMAENQVTTGGTTRALPDPFMVVATQNPIEHEGTFPLPEAQMDRFLLHLSLDLPDAEAERGILDLVEAETLAPPTAVAGLISEAQIHAAKHQVAAVHLAPALKDFIVRLVMATRQGGAVHEWVEHPVSPRGTLALAAAARARAWMAGRDYGIPEDVEELAEDALAHRLIPSWQAQGEGRTGRSLIAQALREVRPW</sequence>
<dbReference type="PANTHER" id="PTHR42759:SF1">
    <property type="entry name" value="MAGNESIUM-CHELATASE SUBUNIT CHLD"/>
    <property type="match status" value="1"/>
</dbReference>
<dbReference type="Gene3D" id="1.10.8.80">
    <property type="entry name" value="Magnesium chelatase subunit I, C-Terminal domain"/>
    <property type="match status" value="1"/>
</dbReference>
<feature type="domain" description="AAA+ ATPase" evidence="1">
    <location>
        <begin position="39"/>
        <end position="180"/>
    </location>
</feature>
<dbReference type="Pfam" id="PF17863">
    <property type="entry name" value="AAA_lid_2"/>
    <property type="match status" value="1"/>
</dbReference>
<evidence type="ECO:0000313" key="3">
    <source>
        <dbReference type="Proteomes" id="UP001251085"/>
    </source>
</evidence>
<gene>
    <name evidence="2" type="ORF">RM190_02885</name>
</gene>
<dbReference type="PIRSF" id="PIRSF002849">
    <property type="entry name" value="AAA_ATPase_chaperone_MoxR_prd"/>
    <property type="match status" value="1"/>
</dbReference>
<accession>A0ABU3E9F4</accession>
<dbReference type="RefSeq" id="WP_311757892.1">
    <property type="nucleotide sequence ID" value="NZ_JAVRQI010000002.1"/>
</dbReference>
<dbReference type="PANTHER" id="PTHR42759">
    <property type="entry name" value="MOXR FAMILY PROTEIN"/>
    <property type="match status" value="1"/>
</dbReference>
<reference evidence="3" key="1">
    <citation type="submission" date="2023-07" db="EMBL/GenBank/DDBJ databases">
        <title>Characterization of two Paracoccaceae strains isolated from Phycosphere and proposal of Xinfangfangia lacusdiani sp. nov.</title>
        <authorList>
            <person name="Deng Y."/>
            <person name="Zhang Y.Q."/>
        </authorList>
    </citation>
    <scope>NUCLEOTIDE SEQUENCE [LARGE SCALE GENOMIC DNA]</scope>
    <source>
        <strain evidence="3">CPCC 101403</strain>
    </source>
</reference>
<organism evidence="2 3">
    <name type="scientific">Paracoccus broussonetiae</name>
    <dbReference type="NCBI Taxonomy" id="3075834"/>
    <lineage>
        <taxon>Bacteria</taxon>
        <taxon>Pseudomonadati</taxon>
        <taxon>Pseudomonadota</taxon>
        <taxon>Alphaproteobacteria</taxon>
        <taxon>Rhodobacterales</taxon>
        <taxon>Paracoccaceae</taxon>
        <taxon>Paracoccus</taxon>
    </lineage>
</organism>
<keyword evidence="3" id="KW-1185">Reference proteome</keyword>
<dbReference type="InterPro" id="IPR011703">
    <property type="entry name" value="ATPase_AAA-3"/>
</dbReference>
<dbReference type="InterPro" id="IPR050764">
    <property type="entry name" value="CbbQ/NirQ/NorQ/GpvN"/>
</dbReference>
<comment type="caution">
    <text evidence="2">The sequence shown here is derived from an EMBL/GenBank/DDBJ whole genome shotgun (WGS) entry which is preliminary data.</text>
</comment>
<dbReference type="Pfam" id="PF07726">
    <property type="entry name" value="AAA_3"/>
    <property type="match status" value="1"/>
</dbReference>
<dbReference type="SMART" id="SM00382">
    <property type="entry name" value="AAA"/>
    <property type="match status" value="1"/>
</dbReference>
<name>A0ABU3E9F4_9RHOB</name>
<dbReference type="EMBL" id="JAVRQI010000002">
    <property type="protein sequence ID" value="MDT1060786.1"/>
    <property type="molecule type" value="Genomic_DNA"/>
</dbReference>
<evidence type="ECO:0000313" key="2">
    <source>
        <dbReference type="EMBL" id="MDT1060786.1"/>
    </source>
</evidence>
<proteinExistence type="predicted"/>
<protein>
    <submittedName>
        <fullName evidence="2">AAA family ATPase</fullName>
    </submittedName>
</protein>